<feature type="binding site" evidence="10">
    <location>
        <position position="374"/>
    </location>
    <ligand>
        <name>anthranilate</name>
        <dbReference type="ChEBI" id="CHEBI:16567"/>
        <label>2</label>
    </ligand>
</feature>
<evidence type="ECO:0000256" key="2">
    <source>
        <dbReference type="ARBA" id="ARBA00022605"/>
    </source>
</evidence>
<protein>
    <recommendedName>
        <fullName evidence="10">Anthranilate phosphoribosyltransferase</fullName>
        <ecNumber evidence="10">2.4.2.18</ecNumber>
    </recommendedName>
</protein>
<evidence type="ECO:0000259" key="13">
    <source>
        <dbReference type="Pfam" id="PF02885"/>
    </source>
</evidence>
<feature type="domain" description="Glutamine amidotransferase" evidence="11">
    <location>
        <begin position="3"/>
        <end position="188"/>
    </location>
</feature>
<feature type="domain" description="Glycosyl transferase family 3 N-terminal" evidence="13">
    <location>
        <begin position="212"/>
        <end position="274"/>
    </location>
</feature>
<proteinExistence type="inferred from homology"/>
<dbReference type="SUPFAM" id="SSF47648">
    <property type="entry name" value="Nucleoside phosphorylase/phosphoribosyltransferase N-terminal domain"/>
    <property type="match status" value="1"/>
</dbReference>
<dbReference type="Gene3D" id="3.40.50.880">
    <property type="match status" value="1"/>
</dbReference>
<feature type="binding site" evidence="10">
    <location>
        <begin position="298"/>
        <end position="301"/>
    </location>
    <ligand>
        <name>5-phospho-alpha-D-ribose 1-diphosphate</name>
        <dbReference type="ChEBI" id="CHEBI:58017"/>
    </ligand>
</feature>
<dbReference type="NCBIfam" id="TIGR01245">
    <property type="entry name" value="trpD"/>
    <property type="match status" value="1"/>
</dbReference>
<dbReference type="PRINTS" id="PR00096">
    <property type="entry name" value="GATASE"/>
</dbReference>
<dbReference type="Pfam" id="PF00591">
    <property type="entry name" value="Glycos_transf_3"/>
    <property type="match status" value="1"/>
</dbReference>
<evidence type="ECO:0000256" key="6">
    <source>
        <dbReference type="ARBA" id="ARBA00022962"/>
    </source>
</evidence>
<sequence>MILLIDNYDSFTYNVYQYVGELHPHIDVARNDEITIEEIETMAPESIIISPGPGYPETAGITNEVIRQFSGRVPILGICLGHQAIGEVFGGKVIPAEELMHGKMSKIFIKNTDPLFDGLEEEIYAARYHSLVVDAESVPDCLEVLGTDEAGQIMALKHKEMPVYGIQFHPESILTEMGMRILENFLTDVAGIDIENRKKEIDMTTMNQETLKPFLAKIVEGNHLTTEESYKAMDCIMSGNATEAQIASFLTGLRMNGETPEEITGFAKVMRAKAAVVPEETEAIDIVGTGGDLANSFNISTTSSFVIAAAGAKVAKHGNRSVSSKSGAADVLESLGAKIGLSPEEGRQCLEDIGVAFLFAQTHHGSMKYAGPVRAQLGVRSVFNILGPLANPAMTNYIVLGVYEEELLEPMAEVLKNLGVKHALIVFGDDRLDELSISSTSSVCEIKDGKITKYKIDPEELGLSLYSKDDIVGGTADENAVITRDILEGKEQGAKRDIVLLNAGAALYTIGKAATIKEGVEIARQAIESGKALEKLDEFIQYTNAC</sequence>
<dbReference type="FunFam" id="3.40.50.880:FF:000003">
    <property type="entry name" value="Anthranilate synthase component II"/>
    <property type="match status" value="1"/>
</dbReference>
<comment type="subunit">
    <text evidence="10">Homodimer.</text>
</comment>
<dbReference type="InterPro" id="IPR017459">
    <property type="entry name" value="Glycosyl_Trfase_fam3_N_dom"/>
</dbReference>
<dbReference type="HAMAP" id="MF_00211">
    <property type="entry name" value="TrpD"/>
    <property type="match status" value="1"/>
</dbReference>
<keyword evidence="10" id="KW-0479">Metal-binding</keyword>
<dbReference type="Pfam" id="PF02885">
    <property type="entry name" value="Glycos_trans_3N"/>
    <property type="match status" value="1"/>
</dbReference>
<reference evidence="14" key="1">
    <citation type="submission" date="2020-06" db="EMBL/GenBank/DDBJ databases">
        <title>Characterization of fructooligosaccharide metabolism and fructooligosaccharide-degrading enzymes in human commensal butyrate producers.</title>
        <authorList>
            <person name="Tanno H."/>
            <person name="Fujii T."/>
            <person name="Hirano K."/>
            <person name="Maeno S."/>
            <person name="Tonozuka T."/>
            <person name="Sakamoto M."/>
            <person name="Ohkuma M."/>
            <person name="Tochio T."/>
            <person name="Endo A."/>
        </authorList>
    </citation>
    <scope>NUCLEOTIDE SEQUENCE</scope>
    <source>
        <strain evidence="14">JCM 17466</strain>
    </source>
</reference>
<feature type="binding site" evidence="10">
    <location>
        <position position="434"/>
    </location>
    <ligand>
        <name>Mg(2+)</name>
        <dbReference type="ChEBI" id="CHEBI:18420"/>
        <label>1</label>
    </ligand>
</feature>
<keyword evidence="3 10" id="KW-0328">Glycosyltransferase</keyword>
<evidence type="ECO:0000256" key="10">
    <source>
        <dbReference type="HAMAP-Rule" id="MF_00211"/>
    </source>
</evidence>
<evidence type="ECO:0000256" key="7">
    <source>
        <dbReference type="ARBA" id="ARBA00023141"/>
    </source>
</evidence>
<dbReference type="EC" id="2.4.2.18" evidence="10"/>
<dbReference type="RefSeq" id="WP_201312164.1">
    <property type="nucleotide sequence ID" value="NZ_BLYI01000067.1"/>
</dbReference>
<dbReference type="PRINTS" id="PR00099">
    <property type="entry name" value="CPSGATASE"/>
</dbReference>
<dbReference type="EMBL" id="BLYI01000067">
    <property type="protein sequence ID" value="GFO86510.1"/>
    <property type="molecule type" value="Genomic_DNA"/>
</dbReference>
<dbReference type="NCBIfam" id="TIGR00566">
    <property type="entry name" value="trpG_papA"/>
    <property type="match status" value="1"/>
</dbReference>
<evidence type="ECO:0000256" key="5">
    <source>
        <dbReference type="ARBA" id="ARBA00022822"/>
    </source>
</evidence>
<dbReference type="FunFam" id="3.40.1030.10:FF:000002">
    <property type="entry name" value="Anthranilate phosphoribosyltransferase"/>
    <property type="match status" value="1"/>
</dbReference>
<dbReference type="GO" id="GO:0004048">
    <property type="term" value="F:anthranilate phosphoribosyltransferase activity"/>
    <property type="evidence" value="ECO:0007669"/>
    <property type="project" value="UniProtKB-UniRule"/>
</dbReference>
<dbReference type="PANTHER" id="PTHR43285:SF2">
    <property type="entry name" value="ANTHRANILATE PHOSPHORIBOSYLTRANSFERASE"/>
    <property type="match status" value="1"/>
</dbReference>
<dbReference type="AlphaFoldDB" id="A0A916QC29"/>
<evidence type="ECO:0000259" key="12">
    <source>
        <dbReference type="Pfam" id="PF00591"/>
    </source>
</evidence>
<dbReference type="NCBIfam" id="NF011201">
    <property type="entry name" value="PRK14607.1"/>
    <property type="match status" value="1"/>
</dbReference>
<feature type="binding site" evidence="10">
    <location>
        <position position="288"/>
    </location>
    <ligand>
        <name>anthranilate</name>
        <dbReference type="ChEBI" id="CHEBI:16567"/>
        <label>1</label>
    </ligand>
</feature>
<dbReference type="PANTHER" id="PTHR43285">
    <property type="entry name" value="ANTHRANILATE PHOSPHORIBOSYLTRANSFERASE"/>
    <property type="match status" value="1"/>
</dbReference>
<evidence type="ECO:0000259" key="11">
    <source>
        <dbReference type="Pfam" id="PF00117"/>
    </source>
</evidence>
<comment type="caution">
    <text evidence="14">The sequence shown here is derived from an EMBL/GenBank/DDBJ whole genome shotgun (WGS) entry which is preliminary data.</text>
</comment>
<evidence type="ECO:0000313" key="15">
    <source>
        <dbReference type="Proteomes" id="UP000613208"/>
    </source>
</evidence>
<evidence type="ECO:0000256" key="9">
    <source>
        <dbReference type="ARBA" id="ARBA00061188"/>
    </source>
</evidence>
<dbReference type="Gene3D" id="1.20.970.10">
    <property type="entry name" value="Transferase, Pyrimidine Nucleoside Phosphorylase, Chain C"/>
    <property type="match status" value="1"/>
</dbReference>
<keyword evidence="4 10" id="KW-0808">Transferase</keyword>
<dbReference type="InterPro" id="IPR017926">
    <property type="entry name" value="GATASE"/>
</dbReference>
<dbReference type="PROSITE" id="PS51273">
    <property type="entry name" value="GATASE_TYPE_1"/>
    <property type="match status" value="1"/>
</dbReference>
<comment type="cofactor">
    <cofactor evidence="10">
        <name>Mg(2+)</name>
        <dbReference type="ChEBI" id="CHEBI:18420"/>
    </cofactor>
    <text evidence="10">Binds 2 magnesium ions per monomer.</text>
</comment>
<name>A0A916QC29_9FIRM</name>
<dbReference type="InterPro" id="IPR035902">
    <property type="entry name" value="Nuc_phospho_transferase"/>
</dbReference>
<dbReference type="SUPFAM" id="SSF52317">
    <property type="entry name" value="Class I glutamine amidotransferase-like"/>
    <property type="match status" value="1"/>
</dbReference>
<feature type="binding site" evidence="10">
    <location>
        <position position="296"/>
    </location>
    <ligand>
        <name>5-phospho-alpha-D-ribose 1-diphosphate</name>
        <dbReference type="ChEBI" id="CHEBI:58017"/>
    </ligand>
</feature>
<feature type="binding site" evidence="10">
    <location>
        <position position="300"/>
    </location>
    <ligand>
        <name>Mg(2+)</name>
        <dbReference type="ChEBI" id="CHEBI:18420"/>
        <label>1</label>
    </ligand>
</feature>
<accession>A0A916QC29</accession>
<feature type="binding site" evidence="10">
    <location>
        <position position="328"/>
    </location>
    <ligand>
        <name>5-phospho-alpha-D-ribose 1-diphosphate</name>
        <dbReference type="ChEBI" id="CHEBI:58017"/>
    </ligand>
</feature>
<keyword evidence="15" id="KW-1185">Reference proteome</keyword>
<feature type="binding site" evidence="10">
    <location>
        <position position="319"/>
    </location>
    <ligand>
        <name>anthranilate</name>
        <dbReference type="ChEBI" id="CHEBI:16567"/>
        <label>1</label>
    </ligand>
</feature>
<keyword evidence="6" id="KW-0315">Glutamine amidotransferase</keyword>
<comment type="caution">
    <text evidence="10">Lacks conserved residue(s) required for the propagation of feature annotation.</text>
</comment>
<evidence type="ECO:0000256" key="1">
    <source>
        <dbReference type="ARBA" id="ARBA00004907"/>
    </source>
</evidence>
<dbReference type="InterPro" id="IPR006221">
    <property type="entry name" value="TrpG/PapA_dom"/>
</dbReference>
<feature type="binding site" evidence="10">
    <location>
        <position position="288"/>
    </location>
    <ligand>
        <name>5-phospho-alpha-D-ribose 1-diphosphate</name>
        <dbReference type="ChEBI" id="CHEBI:58017"/>
    </ligand>
</feature>
<feature type="binding site" evidence="10">
    <location>
        <begin position="316"/>
        <end position="324"/>
    </location>
    <ligand>
        <name>5-phospho-alpha-D-ribose 1-diphosphate</name>
        <dbReference type="ChEBI" id="CHEBI:58017"/>
    </ligand>
</feature>
<dbReference type="Gene3D" id="3.40.1030.10">
    <property type="entry name" value="Nucleoside phosphorylase/phosphoribosyltransferase catalytic domain"/>
    <property type="match status" value="1"/>
</dbReference>
<dbReference type="GO" id="GO:0005829">
    <property type="term" value="C:cytosol"/>
    <property type="evidence" value="ECO:0007669"/>
    <property type="project" value="TreeGrafter"/>
</dbReference>
<feature type="binding site" evidence="10">
    <location>
        <position position="434"/>
    </location>
    <ligand>
        <name>Mg(2+)</name>
        <dbReference type="ChEBI" id="CHEBI:18420"/>
        <label>2</label>
    </ligand>
</feature>
<feature type="binding site" evidence="10">
    <location>
        <position position="433"/>
    </location>
    <ligand>
        <name>Mg(2+)</name>
        <dbReference type="ChEBI" id="CHEBI:18420"/>
        <label>2</label>
    </ligand>
</feature>
<keyword evidence="5 10" id="KW-0822">Tryptophan biosynthesis</keyword>
<dbReference type="Pfam" id="PF00117">
    <property type="entry name" value="GATase"/>
    <property type="match status" value="1"/>
</dbReference>
<dbReference type="InterPro" id="IPR000312">
    <property type="entry name" value="Glycosyl_Trfase_fam3"/>
</dbReference>
<dbReference type="GO" id="GO:0000162">
    <property type="term" value="P:L-tryptophan biosynthetic process"/>
    <property type="evidence" value="ECO:0007669"/>
    <property type="project" value="UniProtKB-UniRule"/>
</dbReference>
<dbReference type="InterPro" id="IPR005940">
    <property type="entry name" value="Anthranilate_Pribosyl_Tfrase"/>
</dbReference>
<dbReference type="InterPro" id="IPR029062">
    <property type="entry name" value="Class_I_gatase-like"/>
</dbReference>
<keyword evidence="2 10" id="KW-0028">Amino-acid biosynthesis</keyword>
<dbReference type="SUPFAM" id="SSF52418">
    <property type="entry name" value="Nucleoside phosphorylase/phosphoribosyltransferase catalytic domain"/>
    <property type="match status" value="1"/>
</dbReference>
<comment type="pathway">
    <text evidence="1 10">Amino-acid biosynthesis; L-tryptophan biosynthesis; L-tryptophan from chorismate: step 2/5.</text>
</comment>
<evidence type="ECO:0000313" key="14">
    <source>
        <dbReference type="EMBL" id="GFO86510.1"/>
    </source>
</evidence>
<keyword evidence="10" id="KW-0460">Magnesium</keyword>
<evidence type="ECO:0000256" key="4">
    <source>
        <dbReference type="ARBA" id="ARBA00022679"/>
    </source>
</evidence>
<dbReference type="GO" id="GO:0000287">
    <property type="term" value="F:magnesium ion binding"/>
    <property type="evidence" value="ECO:0007669"/>
    <property type="project" value="UniProtKB-UniRule"/>
</dbReference>
<comment type="function">
    <text evidence="10">Catalyzes the transfer of the phosphoribosyl group of 5-phosphorylribose-1-pyrophosphate (PRPP) to anthranilate to yield N-(5'-phosphoribosyl)-anthranilate (PRA).</text>
</comment>
<feature type="domain" description="Glycosyl transferase family 3" evidence="12">
    <location>
        <begin position="281"/>
        <end position="533"/>
    </location>
</feature>
<comment type="similarity">
    <text evidence="9">In the C-terminal section; belongs to the anthranilate phosphoribosyltransferase family.</text>
</comment>
<comment type="similarity">
    <text evidence="10">Belongs to the anthranilate phosphoribosyltransferase family.</text>
</comment>
<comment type="catalytic activity">
    <reaction evidence="8 10">
        <text>N-(5-phospho-beta-D-ribosyl)anthranilate + diphosphate = 5-phospho-alpha-D-ribose 1-diphosphate + anthranilate</text>
        <dbReference type="Rhea" id="RHEA:11768"/>
        <dbReference type="ChEBI" id="CHEBI:16567"/>
        <dbReference type="ChEBI" id="CHEBI:18277"/>
        <dbReference type="ChEBI" id="CHEBI:33019"/>
        <dbReference type="ChEBI" id="CHEBI:58017"/>
        <dbReference type="EC" id="2.4.2.18"/>
    </reaction>
</comment>
<evidence type="ECO:0000256" key="3">
    <source>
        <dbReference type="ARBA" id="ARBA00022676"/>
    </source>
</evidence>
<dbReference type="Proteomes" id="UP000613208">
    <property type="component" value="Unassembled WGS sequence"/>
</dbReference>
<dbReference type="CDD" id="cd01743">
    <property type="entry name" value="GATase1_Anthranilate_Synthase"/>
    <property type="match status" value="1"/>
</dbReference>
<dbReference type="InterPro" id="IPR036320">
    <property type="entry name" value="Glycosyl_Trfase_fam3_N_dom_sf"/>
</dbReference>
<organism evidence="14 15">
    <name type="scientific">Anaerostipes butyraticus</name>
    <dbReference type="NCBI Taxonomy" id="645466"/>
    <lineage>
        <taxon>Bacteria</taxon>
        <taxon>Bacillati</taxon>
        <taxon>Bacillota</taxon>
        <taxon>Clostridia</taxon>
        <taxon>Lachnospirales</taxon>
        <taxon>Lachnospiraceae</taxon>
        <taxon>Anaerostipes</taxon>
    </lineage>
</organism>
<feature type="binding site" evidence="10">
    <location>
        <begin position="291"/>
        <end position="292"/>
    </location>
    <ligand>
        <name>5-phospho-alpha-D-ribose 1-diphosphate</name>
        <dbReference type="ChEBI" id="CHEBI:58017"/>
    </ligand>
</feature>
<keyword evidence="7 10" id="KW-0057">Aromatic amino acid biosynthesis</keyword>
<evidence type="ECO:0000256" key="8">
    <source>
        <dbReference type="ARBA" id="ARBA00052328"/>
    </source>
</evidence>
<dbReference type="PRINTS" id="PR00097">
    <property type="entry name" value="ANTSNTHASEII"/>
</dbReference>
<gene>
    <name evidence="14" type="primary">trpGD</name>
    <name evidence="10" type="synonym">trpD</name>
    <name evidence="14" type="ORF">ANBU17_28570</name>
</gene>